<dbReference type="Proteomes" id="UP000198415">
    <property type="component" value="Unassembled WGS sequence"/>
</dbReference>
<proteinExistence type="predicted"/>
<dbReference type="EMBL" id="FZNR01000018">
    <property type="protein sequence ID" value="SNS54953.1"/>
    <property type="molecule type" value="Genomic_DNA"/>
</dbReference>
<evidence type="ECO:0000313" key="3">
    <source>
        <dbReference type="Proteomes" id="UP000198415"/>
    </source>
</evidence>
<dbReference type="AlphaFoldDB" id="A0A239FF76"/>
<name>A0A239FF76_9ACTN</name>
<keyword evidence="1" id="KW-0812">Transmembrane</keyword>
<keyword evidence="1" id="KW-0472">Membrane</keyword>
<keyword evidence="3" id="KW-1185">Reference proteome</keyword>
<evidence type="ECO:0000313" key="2">
    <source>
        <dbReference type="EMBL" id="SNS54953.1"/>
    </source>
</evidence>
<protein>
    <submittedName>
        <fullName evidence="2">Uncharacterized protein</fullName>
    </submittedName>
</protein>
<accession>A0A239FF76</accession>
<dbReference type="RefSeq" id="WP_239138630.1">
    <property type="nucleotide sequence ID" value="NZ_BOMU01000078.1"/>
</dbReference>
<sequence length="129" mass="14514">MLTDPIRPPRKYLTRVLLAGLLGLALLGPAGALSLVVEDATGNHTLGGLAAWLFSAPFVVWLAPKVSYRRRDALLGPWMLGIIAWRISYLPYHDWSPRDDQVSLTQCLREAEFGAEWRPEYAGLWRLRS</sequence>
<gene>
    <name evidence="2" type="ORF">SAMN06264365_11830</name>
</gene>
<feature type="transmembrane region" description="Helical" evidence="1">
    <location>
        <begin position="44"/>
        <end position="63"/>
    </location>
</feature>
<keyword evidence="1" id="KW-1133">Transmembrane helix</keyword>
<organism evidence="2 3">
    <name type="scientific">Actinoplanes regularis</name>
    <dbReference type="NCBI Taxonomy" id="52697"/>
    <lineage>
        <taxon>Bacteria</taxon>
        <taxon>Bacillati</taxon>
        <taxon>Actinomycetota</taxon>
        <taxon>Actinomycetes</taxon>
        <taxon>Micromonosporales</taxon>
        <taxon>Micromonosporaceae</taxon>
        <taxon>Actinoplanes</taxon>
    </lineage>
</organism>
<reference evidence="2 3" key="1">
    <citation type="submission" date="2017-06" db="EMBL/GenBank/DDBJ databases">
        <authorList>
            <person name="Kim H.J."/>
            <person name="Triplett B.A."/>
        </authorList>
    </citation>
    <scope>NUCLEOTIDE SEQUENCE [LARGE SCALE GENOMIC DNA]</scope>
    <source>
        <strain evidence="2 3">DSM 43151</strain>
    </source>
</reference>
<evidence type="ECO:0000256" key="1">
    <source>
        <dbReference type="SAM" id="Phobius"/>
    </source>
</evidence>